<evidence type="ECO:0000256" key="3">
    <source>
        <dbReference type="ARBA" id="ARBA00023033"/>
    </source>
</evidence>
<dbReference type="InterPro" id="IPR050493">
    <property type="entry name" value="FAD-dep_Monooxygenase_BioMet"/>
</dbReference>
<protein>
    <submittedName>
        <fullName evidence="4">Uncharacterized protein</fullName>
    </submittedName>
</protein>
<keyword evidence="3" id="KW-0503">Monooxygenase</keyword>
<keyword evidence="2" id="KW-0560">Oxidoreductase</keyword>
<accession>A0AAN9YRA6</accession>
<comment type="caution">
    <text evidence="4">The sequence shown here is derived from an EMBL/GenBank/DDBJ whole genome shotgun (WGS) entry which is preliminary data.</text>
</comment>
<evidence type="ECO:0000313" key="5">
    <source>
        <dbReference type="Proteomes" id="UP001320420"/>
    </source>
</evidence>
<dbReference type="Proteomes" id="UP001320420">
    <property type="component" value="Unassembled WGS sequence"/>
</dbReference>
<reference evidence="4 5" key="1">
    <citation type="submission" date="2024-02" db="EMBL/GenBank/DDBJ databases">
        <title>De novo assembly and annotation of 12 fungi associated with fruit tree decline syndrome in Ontario, Canada.</title>
        <authorList>
            <person name="Sulman M."/>
            <person name="Ellouze W."/>
            <person name="Ilyukhin E."/>
        </authorList>
    </citation>
    <scope>NUCLEOTIDE SEQUENCE [LARGE SCALE GENOMIC DNA]</scope>
    <source>
        <strain evidence="4 5">M11/M66-122</strain>
    </source>
</reference>
<gene>
    <name evidence="4" type="ORF">SLS62_003481</name>
</gene>
<sequence length="113" mass="12553">MQMLPFGAQGANQAIEDAGALGALFSGGESVTDVHSRLSLFEQVRRLRASRVQSLSRVRLGKEKEVEDRVRLYADPPDSEVPTSFSERLSHDYRVDVFAECKETLSKEVLVNA</sequence>
<dbReference type="InterPro" id="IPR036188">
    <property type="entry name" value="FAD/NAD-bd_sf"/>
</dbReference>
<dbReference type="PANTHER" id="PTHR13789">
    <property type="entry name" value="MONOOXYGENASE"/>
    <property type="match status" value="1"/>
</dbReference>
<dbReference type="AlphaFoldDB" id="A0AAN9YRA6"/>
<comment type="similarity">
    <text evidence="1">Belongs to the paxM FAD-dependent monooxygenase family.</text>
</comment>
<dbReference type="SUPFAM" id="SSF51905">
    <property type="entry name" value="FAD/NAD(P)-binding domain"/>
    <property type="match status" value="1"/>
</dbReference>
<dbReference type="GO" id="GO:0004497">
    <property type="term" value="F:monooxygenase activity"/>
    <property type="evidence" value="ECO:0007669"/>
    <property type="project" value="UniProtKB-KW"/>
</dbReference>
<evidence type="ECO:0000313" key="4">
    <source>
        <dbReference type="EMBL" id="KAK7754461.1"/>
    </source>
</evidence>
<organism evidence="4 5">
    <name type="scientific">Diatrype stigma</name>
    <dbReference type="NCBI Taxonomy" id="117547"/>
    <lineage>
        <taxon>Eukaryota</taxon>
        <taxon>Fungi</taxon>
        <taxon>Dikarya</taxon>
        <taxon>Ascomycota</taxon>
        <taxon>Pezizomycotina</taxon>
        <taxon>Sordariomycetes</taxon>
        <taxon>Xylariomycetidae</taxon>
        <taxon>Xylariales</taxon>
        <taxon>Diatrypaceae</taxon>
        <taxon>Diatrype</taxon>
    </lineage>
</organism>
<dbReference type="Gene3D" id="3.50.50.60">
    <property type="entry name" value="FAD/NAD(P)-binding domain"/>
    <property type="match status" value="1"/>
</dbReference>
<name>A0AAN9YRA6_9PEZI</name>
<proteinExistence type="inferred from homology"/>
<dbReference type="PANTHER" id="PTHR13789:SF314">
    <property type="entry name" value="FAD-BINDING DOMAIN-CONTAINING PROTEIN"/>
    <property type="match status" value="1"/>
</dbReference>
<dbReference type="EMBL" id="JAKJXP020000020">
    <property type="protein sequence ID" value="KAK7754461.1"/>
    <property type="molecule type" value="Genomic_DNA"/>
</dbReference>
<evidence type="ECO:0000256" key="1">
    <source>
        <dbReference type="ARBA" id="ARBA00007992"/>
    </source>
</evidence>
<keyword evidence="5" id="KW-1185">Reference proteome</keyword>
<evidence type="ECO:0000256" key="2">
    <source>
        <dbReference type="ARBA" id="ARBA00023002"/>
    </source>
</evidence>